<sequence>MVPRRDMEVGDASMARAVPYSQAMPDTIPCPDCGQMNAADAESCVRCNFPLREMPAPGEPLAPHAAVEPPGERPAPSLPFEIPRRRIARPRRPGTTTGLPVSVTLLLGAFIALLLVFVAIQAVMQREQPQVEGSNQGQQQRADSLRRVLAGDSTNVEARVALGDVLFDTGNWGLAIVQYRSAVRQDSTRVPAMVDLGVCYYNLGDPESAERVFRLALARDPHHPFALFNLGIIHEGRKELEPALQYFHRALESAPPENMRPAIIEAMERVQKQLGKVAPPLDNPH</sequence>
<feature type="repeat" description="TPR" evidence="1">
    <location>
        <begin position="224"/>
        <end position="257"/>
    </location>
</feature>
<dbReference type="PANTHER" id="PTHR12558:SF13">
    <property type="entry name" value="CELL DIVISION CYCLE PROTEIN 27 HOMOLOG"/>
    <property type="match status" value="1"/>
</dbReference>
<feature type="region of interest" description="Disordered" evidence="2">
    <location>
        <begin position="58"/>
        <end position="94"/>
    </location>
</feature>
<dbReference type="Proteomes" id="UP000807850">
    <property type="component" value="Unassembled WGS sequence"/>
</dbReference>
<evidence type="ECO:0000256" key="3">
    <source>
        <dbReference type="SAM" id="Phobius"/>
    </source>
</evidence>
<dbReference type="AlphaFoldDB" id="A0A9D6L2L7"/>
<evidence type="ECO:0000313" key="4">
    <source>
        <dbReference type="EMBL" id="MBI3538647.1"/>
    </source>
</evidence>
<protein>
    <submittedName>
        <fullName evidence="4">Tetratricopeptide repeat protein</fullName>
    </submittedName>
</protein>
<dbReference type="PROSITE" id="PS50005">
    <property type="entry name" value="TPR"/>
    <property type="match status" value="2"/>
</dbReference>
<accession>A0A9D6L2L7</accession>
<dbReference type="Gene3D" id="1.25.40.10">
    <property type="entry name" value="Tetratricopeptide repeat domain"/>
    <property type="match status" value="1"/>
</dbReference>
<evidence type="ECO:0000313" key="5">
    <source>
        <dbReference type="Proteomes" id="UP000807850"/>
    </source>
</evidence>
<dbReference type="Pfam" id="PF13432">
    <property type="entry name" value="TPR_16"/>
    <property type="match status" value="2"/>
</dbReference>
<name>A0A9D6L2L7_UNCEI</name>
<dbReference type="PANTHER" id="PTHR12558">
    <property type="entry name" value="CELL DIVISION CYCLE 16,23,27"/>
    <property type="match status" value="1"/>
</dbReference>
<evidence type="ECO:0000256" key="2">
    <source>
        <dbReference type="SAM" id="MobiDB-lite"/>
    </source>
</evidence>
<proteinExistence type="predicted"/>
<keyword evidence="3" id="KW-1133">Transmembrane helix</keyword>
<feature type="transmembrane region" description="Helical" evidence="3">
    <location>
        <begin position="99"/>
        <end position="120"/>
    </location>
</feature>
<gene>
    <name evidence="4" type="ORF">HY076_00020</name>
</gene>
<dbReference type="InterPro" id="IPR011990">
    <property type="entry name" value="TPR-like_helical_dom_sf"/>
</dbReference>
<dbReference type="EMBL" id="JACQAY010000001">
    <property type="protein sequence ID" value="MBI3538647.1"/>
    <property type="molecule type" value="Genomic_DNA"/>
</dbReference>
<evidence type="ECO:0000256" key="1">
    <source>
        <dbReference type="PROSITE-ProRule" id="PRU00339"/>
    </source>
</evidence>
<dbReference type="InterPro" id="IPR019734">
    <property type="entry name" value="TPR_rpt"/>
</dbReference>
<keyword evidence="1" id="KW-0802">TPR repeat</keyword>
<organism evidence="4 5">
    <name type="scientific">Eiseniibacteriota bacterium</name>
    <dbReference type="NCBI Taxonomy" id="2212470"/>
    <lineage>
        <taxon>Bacteria</taxon>
        <taxon>Candidatus Eiseniibacteriota</taxon>
    </lineage>
</organism>
<dbReference type="SUPFAM" id="SSF48452">
    <property type="entry name" value="TPR-like"/>
    <property type="match status" value="1"/>
</dbReference>
<keyword evidence="3" id="KW-0812">Transmembrane</keyword>
<comment type="caution">
    <text evidence="4">The sequence shown here is derived from an EMBL/GenBank/DDBJ whole genome shotgun (WGS) entry which is preliminary data.</text>
</comment>
<keyword evidence="3" id="KW-0472">Membrane</keyword>
<dbReference type="SMART" id="SM00028">
    <property type="entry name" value="TPR"/>
    <property type="match status" value="3"/>
</dbReference>
<feature type="repeat" description="TPR" evidence="1">
    <location>
        <begin position="190"/>
        <end position="223"/>
    </location>
</feature>
<reference evidence="4" key="1">
    <citation type="submission" date="2020-07" db="EMBL/GenBank/DDBJ databases">
        <title>Huge and variable diversity of episymbiotic CPR bacteria and DPANN archaea in groundwater ecosystems.</title>
        <authorList>
            <person name="He C.Y."/>
            <person name="Keren R."/>
            <person name="Whittaker M."/>
            <person name="Farag I.F."/>
            <person name="Doudna J."/>
            <person name="Cate J.H.D."/>
            <person name="Banfield J.F."/>
        </authorList>
    </citation>
    <scope>NUCLEOTIDE SEQUENCE</scope>
    <source>
        <strain evidence="4">NC_groundwater_928_Pr1_S-0.2um_72_17</strain>
    </source>
</reference>